<feature type="transmembrane region" description="Helical" evidence="7">
    <location>
        <begin position="300"/>
        <end position="318"/>
    </location>
</feature>
<dbReference type="Proteomes" id="UP000320791">
    <property type="component" value="Unassembled WGS sequence"/>
</dbReference>
<evidence type="ECO:0000256" key="7">
    <source>
        <dbReference type="SAM" id="Phobius"/>
    </source>
</evidence>
<keyword evidence="10" id="KW-1185">Reference proteome</keyword>
<dbReference type="GO" id="GO:0022857">
    <property type="term" value="F:transmembrane transporter activity"/>
    <property type="evidence" value="ECO:0007669"/>
    <property type="project" value="InterPro"/>
</dbReference>
<dbReference type="InterPro" id="IPR036259">
    <property type="entry name" value="MFS_trans_sf"/>
</dbReference>
<organism evidence="9 10">
    <name type="scientific">Corynebacterium canis</name>
    <dbReference type="NCBI Taxonomy" id="679663"/>
    <lineage>
        <taxon>Bacteria</taxon>
        <taxon>Bacillati</taxon>
        <taxon>Actinomycetota</taxon>
        <taxon>Actinomycetes</taxon>
        <taxon>Mycobacteriales</taxon>
        <taxon>Corynebacteriaceae</taxon>
        <taxon>Corynebacterium</taxon>
    </lineage>
</organism>
<gene>
    <name evidence="9" type="ORF">FRX94_11320</name>
</gene>
<dbReference type="PROSITE" id="PS50850">
    <property type="entry name" value="MFS"/>
    <property type="match status" value="1"/>
</dbReference>
<dbReference type="RefSeq" id="WP_146325454.1">
    <property type="nucleotide sequence ID" value="NZ_BAABLR010000025.1"/>
</dbReference>
<dbReference type="Gene3D" id="1.20.1250.20">
    <property type="entry name" value="MFS general substrate transporter like domains"/>
    <property type="match status" value="1"/>
</dbReference>
<name>A0A5C5U4W7_9CORY</name>
<evidence type="ECO:0000256" key="5">
    <source>
        <dbReference type="ARBA" id="ARBA00022989"/>
    </source>
</evidence>
<dbReference type="AlphaFoldDB" id="A0A5C5U4W7"/>
<feature type="transmembrane region" description="Helical" evidence="7">
    <location>
        <begin position="431"/>
        <end position="451"/>
    </location>
</feature>
<dbReference type="Gene3D" id="1.20.1720.10">
    <property type="entry name" value="Multidrug resistance protein D"/>
    <property type="match status" value="1"/>
</dbReference>
<sequence>MADESCRSERRKLVAVAICALSTFLVNIDNTAYQVAVPTITKEFAAAAGVAGWILGSFTLALAATELYMGWGGDRFGRRRLLGWGLGVYILGSIITALSASVEMLIVARVIAGLGAAALVPMGLAIIRMLAATEDELQRFTSLWGIAVGVGMAMGPLIGGLFTQYITWRALPASAVFVAGGFLLASQVLLPQSRERDLGVRCDWLGITSLTACTTLITVAILLNASGLGTGSLVCMLAAILIAIALVIRFKLRGLDPFPMPRQRGALFVPALAVAAANYLGLGGGITIISIGVLQQGAGISAGETGLLLLPLALGYALGSRAATRVISRWSVGSAMVIAGAIGLLTVLFAGIVVSPSNLAIAIPIVGFFLGLSVGGANTPTNSLAMSQMPKTGSGMAGAFASTARQVGQGLGIALAGVSIAIVTAHRFPAGLMWVPIALAFGLVSAIGLWVKARLGCGK</sequence>
<dbReference type="InterPro" id="IPR011701">
    <property type="entry name" value="MFS"/>
</dbReference>
<dbReference type="Pfam" id="PF07690">
    <property type="entry name" value="MFS_1"/>
    <property type="match status" value="1"/>
</dbReference>
<evidence type="ECO:0000313" key="10">
    <source>
        <dbReference type="Proteomes" id="UP000320791"/>
    </source>
</evidence>
<dbReference type="EMBL" id="VOHM01000031">
    <property type="protein sequence ID" value="TWT21024.1"/>
    <property type="molecule type" value="Genomic_DNA"/>
</dbReference>
<protein>
    <submittedName>
        <fullName evidence="9">MFS transporter</fullName>
    </submittedName>
</protein>
<comment type="subcellular location">
    <subcellularLocation>
        <location evidence="1">Cell membrane</location>
        <topology evidence="1">Multi-pass membrane protein</topology>
    </subcellularLocation>
</comment>
<dbReference type="PANTHER" id="PTHR42718:SF46">
    <property type="entry name" value="BLR6921 PROTEIN"/>
    <property type="match status" value="1"/>
</dbReference>
<keyword evidence="5 7" id="KW-1133">Transmembrane helix</keyword>
<dbReference type="PANTHER" id="PTHR42718">
    <property type="entry name" value="MAJOR FACILITATOR SUPERFAMILY MULTIDRUG TRANSPORTER MFSC"/>
    <property type="match status" value="1"/>
</dbReference>
<feature type="transmembrane region" description="Helical" evidence="7">
    <location>
        <begin position="268"/>
        <end position="294"/>
    </location>
</feature>
<feature type="transmembrane region" description="Helical" evidence="7">
    <location>
        <begin position="330"/>
        <end position="353"/>
    </location>
</feature>
<evidence type="ECO:0000256" key="3">
    <source>
        <dbReference type="ARBA" id="ARBA00022475"/>
    </source>
</evidence>
<keyword evidence="2" id="KW-0813">Transport</keyword>
<feature type="transmembrane region" description="Helical" evidence="7">
    <location>
        <begin position="81"/>
        <end position="100"/>
    </location>
</feature>
<dbReference type="OrthoDB" id="66811at2"/>
<dbReference type="InterPro" id="IPR020846">
    <property type="entry name" value="MFS_dom"/>
</dbReference>
<feature type="transmembrane region" description="Helical" evidence="7">
    <location>
        <begin position="106"/>
        <end position="131"/>
    </location>
</feature>
<feature type="transmembrane region" description="Helical" evidence="7">
    <location>
        <begin position="407"/>
        <end position="425"/>
    </location>
</feature>
<dbReference type="PRINTS" id="PR01036">
    <property type="entry name" value="TCRTETB"/>
</dbReference>
<feature type="transmembrane region" description="Helical" evidence="7">
    <location>
        <begin position="229"/>
        <end position="248"/>
    </location>
</feature>
<feature type="transmembrane region" description="Helical" evidence="7">
    <location>
        <begin position="44"/>
        <end position="69"/>
    </location>
</feature>
<accession>A0A5C5U4W7</accession>
<evidence type="ECO:0000256" key="6">
    <source>
        <dbReference type="ARBA" id="ARBA00023136"/>
    </source>
</evidence>
<evidence type="ECO:0000256" key="4">
    <source>
        <dbReference type="ARBA" id="ARBA00022692"/>
    </source>
</evidence>
<evidence type="ECO:0000256" key="1">
    <source>
        <dbReference type="ARBA" id="ARBA00004651"/>
    </source>
</evidence>
<evidence type="ECO:0000313" key="9">
    <source>
        <dbReference type="EMBL" id="TWT21024.1"/>
    </source>
</evidence>
<dbReference type="GO" id="GO:0005886">
    <property type="term" value="C:plasma membrane"/>
    <property type="evidence" value="ECO:0007669"/>
    <property type="project" value="UniProtKB-SubCell"/>
</dbReference>
<feature type="transmembrane region" description="Helical" evidence="7">
    <location>
        <begin position="143"/>
        <end position="165"/>
    </location>
</feature>
<proteinExistence type="predicted"/>
<reference evidence="9 10" key="1">
    <citation type="submission" date="2019-08" db="EMBL/GenBank/DDBJ databases">
        <authorList>
            <person name="Lei W."/>
        </authorList>
    </citation>
    <scope>NUCLEOTIDE SEQUENCE [LARGE SCALE GENOMIC DNA]</scope>
    <source>
        <strain evidence="9 10">CCUG 58627</strain>
    </source>
</reference>
<feature type="transmembrane region" description="Helical" evidence="7">
    <location>
        <begin position="359"/>
        <end position="386"/>
    </location>
</feature>
<feature type="transmembrane region" description="Helical" evidence="7">
    <location>
        <begin position="171"/>
        <end position="190"/>
    </location>
</feature>
<evidence type="ECO:0000259" key="8">
    <source>
        <dbReference type="PROSITE" id="PS50850"/>
    </source>
</evidence>
<keyword evidence="6 7" id="KW-0472">Membrane</keyword>
<feature type="transmembrane region" description="Helical" evidence="7">
    <location>
        <begin position="202"/>
        <end position="223"/>
    </location>
</feature>
<keyword evidence="4 7" id="KW-0812">Transmembrane</keyword>
<keyword evidence="3" id="KW-1003">Cell membrane</keyword>
<dbReference type="SUPFAM" id="SSF103473">
    <property type="entry name" value="MFS general substrate transporter"/>
    <property type="match status" value="1"/>
</dbReference>
<evidence type="ECO:0000256" key="2">
    <source>
        <dbReference type="ARBA" id="ARBA00022448"/>
    </source>
</evidence>
<comment type="caution">
    <text evidence="9">The sequence shown here is derived from an EMBL/GenBank/DDBJ whole genome shotgun (WGS) entry which is preliminary data.</text>
</comment>
<feature type="domain" description="Major facilitator superfamily (MFS) profile" evidence="8">
    <location>
        <begin position="15"/>
        <end position="454"/>
    </location>
</feature>